<sequence>ENFLDPEDSSKTIEGFPAPVRAVIIATKS</sequence>
<proteinExistence type="predicted"/>
<gene>
    <name evidence="1" type="ORF">METZ01_LOCUS481936</name>
</gene>
<name>A0A383CA54_9ZZZZ</name>
<organism evidence="1">
    <name type="scientific">marine metagenome</name>
    <dbReference type="NCBI Taxonomy" id="408172"/>
    <lineage>
        <taxon>unclassified sequences</taxon>
        <taxon>metagenomes</taxon>
        <taxon>ecological metagenomes</taxon>
    </lineage>
</organism>
<dbReference type="AlphaFoldDB" id="A0A383CA54"/>
<reference evidence="1" key="1">
    <citation type="submission" date="2018-05" db="EMBL/GenBank/DDBJ databases">
        <authorList>
            <person name="Lanie J.A."/>
            <person name="Ng W.-L."/>
            <person name="Kazmierczak K.M."/>
            <person name="Andrzejewski T.M."/>
            <person name="Davidsen T.M."/>
            <person name="Wayne K.J."/>
            <person name="Tettelin H."/>
            <person name="Glass J.I."/>
            <person name="Rusch D."/>
            <person name="Podicherti R."/>
            <person name="Tsui H.-C.T."/>
            <person name="Winkler M.E."/>
        </authorList>
    </citation>
    <scope>NUCLEOTIDE SEQUENCE</scope>
</reference>
<dbReference type="InterPro" id="IPR027555">
    <property type="entry name" value="Mo5U34_MeTrfas-like"/>
</dbReference>
<evidence type="ECO:0000313" key="1">
    <source>
        <dbReference type="EMBL" id="SVE29082.1"/>
    </source>
</evidence>
<dbReference type="EMBL" id="UINC01207122">
    <property type="protein sequence ID" value="SVE29082.1"/>
    <property type="molecule type" value="Genomic_DNA"/>
</dbReference>
<accession>A0A383CA54</accession>
<feature type="non-terminal residue" evidence="1">
    <location>
        <position position="1"/>
    </location>
</feature>
<dbReference type="Pfam" id="PF08003">
    <property type="entry name" value="Methyltransf_9"/>
    <property type="match status" value="1"/>
</dbReference>
<protein>
    <submittedName>
        <fullName evidence="1">Uncharacterized protein</fullName>
    </submittedName>
</protein>